<dbReference type="PROSITE" id="PS50240">
    <property type="entry name" value="TRYPSIN_DOM"/>
    <property type="match status" value="1"/>
</dbReference>
<evidence type="ECO:0000256" key="22">
    <source>
        <dbReference type="ARBA" id="ARBA00031357"/>
    </source>
</evidence>
<keyword evidence="20" id="KW-0325">Glycoprotein</keyword>
<dbReference type="GO" id="GO:0006508">
    <property type="term" value="P:proteolysis"/>
    <property type="evidence" value="ECO:0007669"/>
    <property type="project" value="UniProtKB-KW"/>
</dbReference>
<evidence type="ECO:0000256" key="4">
    <source>
        <dbReference type="ARBA" id="ARBA00012066"/>
    </source>
</evidence>
<keyword evidence="19 23" id="KW-1015">Disulfide bond</keyword>
<dbReference type="InterPro" id="IPR000294">
    <property type="entry name" value="GLA_domain"/>
</dbReference>
<feature type="domain" description="Gla" evidence="27">
    <location>
        <begin position="35"/>
        <end position="81"/>
    </location>
</feature>
<dbReference type="InterPro" id="IPR043504">
    <property type="entry name" value="Peptidase_S1_PA_chymotrypsin"/>
</dbReference>
<dbReference type="SUPFAM" id="SSF57196">
    <property type="entry name" value="EGF/Laminin"/>
    <property type="match status" value="1"/>
</dbReference>
<dbReference type="PROSITE" id="PS50998">
    <property type="entry name" value="GLA_2"/>
    <property type="match status" value="1"/>
</dbReference>
<dbReference type="PRINTS" id="PR00001">
    <property type="entry name" value="GLABLOOD"/>
</dbReference>
<evidence type="ECO:0000256" key="2">
    <source>
        <dbReference type="ARBA" id="ARBA00002741"/>
    </source>
</evidence>
<dbReference type="GO" id="GO:0007596">
    <property type="term" value="P:blood coagulation"/>
    <property type="evidence" value="ECO:0007669"/>
    <property type="project" value="UniProtKB-KW"/>
</dbReference>
<dbReference type="Proteomes" id="UP000694523">
    <property type="component" value="Unplaced"/>
</dbReference>
<keyword evidence="24" id="KW-0175">Coiled coil</keyword>
<name>A0A8C6SKS5_9GOBI</name>
<organism evidence="28 29">
    <name type="scientific">Neogobius melanostomus</name>
    <name type="common">round goby</name>
    <dbReference type="NCBI Taxonomy" id="47308"/>
    <lineage>
        <taxon>Eukaryota</taxon>
        <taxon>Metazoa</taxon>
        <taxon>Chordata</taxon>
        <taxon>Craniata</taxon>
        <taxon>Vertebrata</taxon>
        <taxon>Euteleostomi</taxon>
        <taxon>Actinopterygii</taxon>
        <taxon>Neopterygii</taxon>
        <taxon>Teleostei</taxon>
        <taxon>Neoteleostei</taxon>
        <taxon>Acanthomorphata</taxon>
        <taxon>Gobiaria</taxon>
        <taxon>Gobiiformes</taxon>
        <taxon>Gobioidei</taxon>
        <taxon>Gobiidae</taxon>
        <taxon>Benthophilinae</taxon>
        <taxon>Neogobiini</taxon>
        <taxon>Neogobius</taxon>
    </lineage>
</organism>
<keyword evidence="9" id="KW-0597">Phosphoprotein</keyword>
<dbReference type="PROSITE" id="PS01186">
    <property type="entry name" value="EGF_2"/>
    <property type="match status" value="1"/>
</dbReference>
<dbReference type="InterPro" id="IPR001254">
    <property type="entry name" value="Trypsin_dom"/>
</dbReference>
<keyword evidence="21" id="KW-0379">Hydroxylation</keyword>
<dbReference type="CDD" id="cd00190">
    <property type="entry name" value="Tryp_SPc"/>
    <property type="match status" value="1"/>
</dbReference>
<dbReference type="GO" id="GO:0004252">
    <property type="term" value="F:serine-type endopeptidase activity"/>
    <property type="evidence" value="ECO:0007669"/>
    <property type="project" value="UniProtKB-EC"/>
</dbReference>
<dbReference type="PROSITE" id="PS00134">
    <property type="entry name" value="TRYPSIN_HIS"/>
    <property type="match status" value="1"/>
</dbReference>
<evidence type="ECO:0000313" key="29">
    <source>
        <dbReference type="Proteomes" id="UP000694523"/>
    </source>
</evidence>
<dbReference type="InterPro" id="IPR000152">
    <property type="entry name" value="EGF-type_Asp/Asn_hydroxyl_site"/>
</dbReference>
<evidence type="ECO:0000259" key="27">
    <source>
        <dbReference type="PROSITE" id="PS50998"/>
    </source>
</evidence>
<evidence type="ECO:0000256" key="5">
    <source>
        <dbReference type="ARBA" id="ARBA00019454"/>
    </source>
</evidence>
<evidence type="ECO:0000256" key="20">
    <source>
        <dbReference type="ARBA" id="ARBA00023180"/>
    </source>
</evidence>
<evidence type="ECO:0000256" key="10">
    <source>
        <dbReference type="ARBA" id="ARBA00022670"/>
    </source>
</evidence>
<dbReference type="SMART" id="SM00179">
    <property type="entry name" value="EGF_CA"/>
    <property type="match status" value="1"/>
</dbReference>
<dbReference type="PROSITE" id="PS00022">
    <property type="entry name" value="EGF_1"/>
    <property type="match status" value="1"/>
</dbReference>
<evidence type="ECO:0000256" key="12">
    <source>
        <dbReference type="ARBA" id="ARBA00022723"/>
    </source>
</evidence>
<dbReference type="Pfam" id="PF00089">
    <property type="entry name" value="Trypsin"/>
    <property type="match status" value="1"/>
</dbReference>
<dbReference type="PRINTS" id="PR00722">
    <property type="entry name" value="CHYMOTRYPSIN"/>
</dbReference>
<evidence type="ECO:0000313" key="28">
    <source>
        <dbReference type="Ensembl" id="ENSNMLP00000008127.1"/>
    </source>
</evidence>
<evidence type="ECO:0000256" key="3">
    <source>
        <dbReference type="ARBA" id="ARBA00004613"/>
    </source>
</evidence>
<keyword evidence="12" id="KW-0479">Metal-binding</keyword>
<dbReference type="SUPFAM" id="SSF50494">
    <property type="entry name" value="Trypsin-like serine proteases"/>
    <property type="match status" value="1"/>
</dbReference>
<evidence type="ECO:0000256" key="14">
    <source>
        <dbReference type="ARBA" id="ARBA00022825"/>
    </source>
</evidence>
<dbReference type="Pfam" id="PF00594">
    <property type="entry name" value="Gla"/>
    <property type="match status" value="1"/>
</dbReference>
<keyword evidence="17" id="KW-0094">Blood coagulation</keyword>
<feature type="disulfide bond" evidence="23">
    <location>
        <begin position="101"/>
        <end position="110"/>
    </location>
</feature>
<dbReference type="Gene3D" id="2.40.10.10">
    <property type="entry name" value="Trypsin-like serine proteases"/>
    <property type="match status" value="1"/>
</dbReference>
<dbReference type="InterPro" id="IPR035972">
    <property type="entry name" value="GLA-like_dom_SF"/>
</dbReference>
<feature type="domain" description="Peptidase S1" evidence="26">
    <location>
        <begin position="196"/>
        <end position="404"/>
    </location>
</feature>
<dbReference type="InterPro" id="IPR012224">
    <property type="entry name" value="Pept_S1A_FX"/>
</dbReference>
<dbReference type="FunFam" id="4.10.740.10:FF:000001">
    <property type="entry name" value="vitamin K-dependent protein S"/>
    <property type="match status" value="1"/>
</dbReference>
<dbReference type="SMART" id="SM00020">
    <property type="entry name" value="Tryp_SPc"/>
    <property type="match status" value="1"/>
</dbReference>
<keyword evidence="29" id="KW-1185">Reference proteome</keyword>
<evidence type="ECO:0000256" key="13">
    <source>
        <dbReference type="ARBA" id="ARBA00022801"/>
    </source>
</evidence>
<sequence length="428" mass="48652">ECWHVFFSLKASPVGGGVFLTTQAANTILQRHKRYNSGWLEEFQKGDLERECMEEKCDLEEARETFENEEKTVSNGNQCASSPCVNKGSCKDHIGYYTCLCESGFTGRNCEIGKRQQHFVARRCDVNNGECMHFCESEGTFGAKCSCALGYQLLENGKDCEPEGTNMHFMYISLLYFFLTNPFNPYQHHKCTFILFSVSLYVQVALIAHPSGRLFCGGSILSSRWVITAAHCLVEAPGEHDLFISEGTEQDHEVLEHHIHPRYNSSVSLYNHDIAMLYLRTPISFSSTARPICVGPRTFTEALVQRASPARVSGWGRTRFLGSMSNVLQQVEMPFTGRSQCKETSSARITRYMFCAGYHSRAKDAYTWFLTGIVSWGEECAKEGKYGVYTRLSHYYGWIKYMMGVTKHRLQFDIDESFDNNTDTSEML</sequence>
<reference evidence="28" key="1">
    <citation type="submission" date="2025-08" db="UniProtKB">
        <authorList>
            <consortium name="Ensembl"/>
        </authorList>
    </citation>
    <scope>IDENTIFICATION</scope>
</reference>
<feature type="coiled-coil region" evidence="24">
    <location>
        <begin position="45"/>
        <end position="72"/>
    </location>
</feature>
<keyword evidence="6" id="KW-0301">Gamma-carboxyglutamic acid</keyword>
<dbReference type="Pfam" id="PF14670">
    <property type="entry name" value="FXa_inhibition"/>
    <property type="match status" value="1"/>
</dbReference>
<evidence type="ECO:0000259" key="25">
    <source>
        <dbReference type="PROSITE" id="PS50026"/>
    </source>
</evidence>
<feature type="domain" description="EGF-like" evidence="25">
    <location>
        <begin position="75"/>
        <end position="111"/>
    </location>
</feature>
<evidence type="ECO:0000256" key="15">
    <source>
        <dbReference type="ARBA" id="ARBA00022837"/>
    </source>
</evidence>
<reference evidence="28" key="2">
    <citation type="submission" date="2025-09" db="UniProtKB">
        <authorList>
            <consortium name="Ensembl"/>
        </authorList>
    </citation>
    <scope>IDENTIFICATION</scope>
</reference>
<evidence type="ECO:0000256" key="7">
    <source>
        <dbReference type="ARBA" id="ARBA00022525"/>
    </source>
</evidence>
<accession>A0A8C6SKS5</accession>
<dbReference type="PIRSF" id="PIRSF001143">
    <property type="entry name" value="Factor_X"/>
    <property type="match status" value="1"/>
</dbReference>
<dbReference type="Ensembl" id="ENSNMLT00000009248.1">
    <property type="protein sequence ID" value="ENSNMLP00000008127.1"/>
    <property type="gene ID" value="ENSNMLG00000005785.1"/>
</dbReference>
<evidence type="ECO:0000256" key="21">
    <source>
        <dbReference type="ARBA" id="ARBA00023278"/>
    </source>
</evidence>
<dbReference type="PANTHER" id="PTHR24278">
    <property type="entry name" value="COAGULATION FACTOR"/>
    <property type="match status" value="1"/>
</dbReference>
<dbReference type="SMART" id="SM00069">
    <property type="entry name" value="GLA"/>
    <property type="match status" value="1"/>
</dbReference>
<evidence type="ECO:0000256" key="11">
    <source>
        <dbReference type="ARBA" id="ARBA00022696"/>
    </source>
</evidence>
<dbReference type="PROSITE" id="PS50026">
    <property type="entry name" value="EGF_3"/>
    <property type="match status" value="1"/>
</dbReference>
<evidence type="ECO:0000256" key="17">
    <source>
        <dbReference type="ARBA" id="ARBA00023084"/>
    </source>
</evidence>
<evidence type="ECO:0000259" key="26">
    <source>
        <dbReference type="PROSITE" id="PS50240"/>
    </source>
</evidence>
<dbReference type="InterPro" id="IPR018114">
    <property type="entry name" value="TRYPSIN_HIS"/>
</dbReference>
<evidence type="ECO:0000256" key="1">
    <source>
        <dbReference type="ARBA" id="ARBA00001368"/>
    </source>
</evidence>
<comment type="subcellular location">
    <subcellularLocation>
        <location evidence="3">Secreted</location>
    </subcellularLocation>
</comment>
<keyword evidence="16" id="KW-0460">Magnesium</keyword>
<keyword evidence="14" id="KW-0720">Serine protease</keyword>
<dbReference type="InterPro" id="IPR018097">
    <property type="entry name" value="EGF_Ca-bd_CS"/>
</dbReference>
<dbReference type="InterPro" id="IPR050442">
    <property type="entry name" value="Peptidase_S1_coag_factors"/>
</dbReference>
<dbReference type="FunFam" id="2.10.25.10:FF:000162">
    <property type="entry name" value="Coagulation factor X (Predicted)"/>
    <property type="match status" value="1"/>
</dbReference>
<dbReference type="PANTHER" id="PTHR24278:SF31">
    <property type="entry name" value="COAGULATION FACTOR IX"/>
    <property type="match status" value="1"/>
</dbReference>
<keyword evidence="18" id="KW-0865">Zymogen</keyword>
<evidence type="ECO:0000256" key="8">
    <source>
        <dbReference type="ARBA" id="ARBA00022536"/>
    </source>
</evidence>
<dbReference type="Gene3D" id="2.10.25.10">
    <property type="entry name" value="Laminin"/>
    <property type="match status" value="2"/>
</dbReference>
<dbReference type="EC" id="3.4.21.22" evidence="4"/>
<evidence type="ECO:0000256" key="24">
    <source>
        <dbReference type="SAM" id="Coils"/>
    </source>
</evidence>
<comment type="caution">
    <text evidence="23">Lacks conserved residue(s) required for the propagation of feature annotation.</text>
</comment>
<dbReference type="PROSITE" id="PS01187">
    <property type="entry name" value="EGF_CA"/>
    <property type="match status" value="1"/>
</dbReference>
<keyword evidence="13" id="KW-0378">Hydrolase</keyword>
<dbReference type="InterPro" id="IPR017857">
    <property type="entry name" value="Coagulation_fac-like_Gla_dom"/>
</dbReference>
<evidence type="ECO:0000256" key="18">
    <source>
        <dbReference type="ARBA" id="ARBA00023145"/>
    </source>
</evidence>
<dbReference type="InterPro" id="IPR009003">
    <property type="entry name" value="Peptidase_S1_PA"/>
</dbReference>
<dbReference type="PROSITE" id="PS00010">
    <property type="entry name" value="ASX_HYDROXYL"/>
    <property type="match status" value="1"/>
</dbReference>
<dbReference type="Gene3D" id="4.10.740.10">
    <property type="entry name" value="Coagulation Factor IX"/>
    <property type="match status" value="1"/>
</dbReference>
<protein>
    <recommendedName>
        <fullName evidence="5">Coagulation factor IX</fullName>
        <ecNumber evidence="4">3.4.21.22</ecNumber>
    </recommendedName>
    <alternativeName>
        <fullName evidence="22">Christmas factor</fullName>
    </alternativeName>
</protein>
<keyword evidence="8 23" id="KW-0245">EGF-like domain</keyword>
<comment type="function">
    <text evidence="2">Factor IX is a vitamin K-dependent plasma protein that participates in the intrinsic pathway of blood coagulation by converting factor X to its active form in the presence of Ca(2+) ions, phospholipids, and factor VIIIa.</text>
</comment>
<evidence type="ECO:0000256" key="6">
    <source>
        <dbReference type="ARBA" id="ARBA00022479"/>
    </source>
</evidence>
<evidence type="ECO:0000256" key="19">
    <source>
        <dbReference type="ARBA" id="ARBA00023157"/>
    </source>
</evidence>
<evidence type="ECO:0000256" key="9">
    <source>
        <dbReference type="ARBA" id="ARBA00022553"/>
    </source>
</evidence>
<keyword evidence="15" id="KW-0106">Calcium</keyword>
<evidence type="ECO:0000256" key="23">
    <source>
        <dbReference type="PROSITE-ProRule" id="PRU00076"/>
    </source>
</evidence>
<dbReference type="AlphaFoldDB" id="A0A8C6SKS5"/>
<dbReference type="InterPro" id="IPR001881">
    <property type="entry name" value="EGF-like_Ca-bd_dom"/>
</dbReference>
<keyword evidence="11" id="KW-0356">Hemostasis</keyword>
<evidence type="ECO:0000256" key="16">
    <source>
        <dbReference type="ARBA" id="ARBA00022842"/>
    </source>
</evidence>
<proteinExistence type="predicted"/>
<dbReference type="GO" id="GO:0005615">
    <property type="term" value="C:extracellular space"/>
    <property type="evidence" value="ECO:0007669"/>
    <property type="project" value="TreeGrafter"/>
</dbReference>
<dbReference type="SUPFAM" id="SSF57630">
    <property type="entry name" value="GLA-domain"/>
    <property type="match status" value="1"/>
</dbReference>
<dbReference type="GO" id="GO:0005509">
    <property type="term" value="F:calcium ion binding"/>
    <property type="evidence" value="ECO:0007669"/>
    <property type="project" value="InterPro"/>
</dbReference>
<dbReference type="InterPro" id="IPR001314">
    <property type="entry name" value="Peptidase_S1A"/>
</dbReference>
<comment type="catalytic activity">
    <reaction evidence="1">
        <text>Selective cleavage of Arg-|-Ile bond in factor X to form factor Xa.</text>
        <dbReference type="EC" id="3.4.21.22"/>
    </reaction>
</comment>
<keyword evidence="10" id="KW-0645">Protease</keyword>
<dbReference type="InterPro" id="IPR000742">
    <property type="entry name" value="EGF"/>
</dbReference>
<dbReference type="SMART" id="SM00181">
    <property type="entry name" value="EGF"/>
    <property type="match status" value="2"/>
</dbReference>
<keyword evidence="7" id="KW-0964">Secreted</keyword>
<dbReference type="CDD" id="cd00054">
    <property type="entry name" value="EGF_CA"/>
    <property type="match status" value="1"/>
</dbReference>